<dbReference type="AlphaFoldDB" id="A0A1A8KPN0"/>
<gene>
    <name evidence="1" type="primary">Nfu_g_1_003298</name>
</gene>
<evidence type="ECO:0000313" key="1">
    <source>
        <dbReference type="EMBL" id="SBR34171.1"/>
    </source>
</evidence>
<proteinExistence type="predicted"/>
<reference evidence="1" key="2">
    <citation type="submission" date="2016-06" db="EMBL/GenBank/DDBJ databases">
        <title>The genome of a short-lived fish provides insights into sex chromosome evolution and the genetic control of aging.</title>
        <authorList>
            <person name="Reichwald K."/>
            <person name="Felder M."/>
            <person name="Petzold A."/>
            <person name="Koch P."/>
            <person name="Groth M."/>
            <person name="Platzer M."/>
        </authorList>
    </citation>
    <scope>NUCLEOTIDE SEQUENCE</scope>
    <source>
        <tissue evidence="1">Brain</tissue>
    </source>
</reference>
<name>A0A1A8KPN0_NOTKU</name>
<accession>A0A1A8KPN0</accession>
<protein>
    <submittedName>
        <fullName evidence="1">Uncharacterized protein</fullName>
    </submittedName>
</protein>
<dbReference type="EMBL" id="HAEE01014121">
    <property type="protein sequence ID" value="SBR34171.1"/>
    <property type="molecule type" value="Transcribed_RNA"/>
</dbReference>
<sequence length="138" mass="15583">MYTFINLNPENTNVYIFKCRFYAGKAVPTQTLNPKGMTFFTVFRLLTGDHLSLSIITSVSNNVPQHHSLCCEYDHKMLNNYSHIIRKQCASGSRRSEQAPAQAVDQIHTAGDGLDFSLISRGSSAQHHMEYRMAQGQK</sequence>
<reference evidence="1" key="1">
    <citation type="submission" date="2016-05" db="EMBL/GenBank/DDBJ databases">
        <authorList>
            <person name="Lavstsen T."/>
            <person name="Jespersen J.S."/>
        </authorList>
    </citation>
    <scope>NUCLEOTIDE SEQUENCE</scope>
    <source>
        <tissue evidence="1">Brain</tissue>
    </source>
</reference>
<organism evidence="1">
    <name type="scientific">Nothobranchius kuhntae</name>
    <name type="common">Beira killifish</name>
    <dbReference type="NCBI Taxonomy" id="321403"/>
    <lineage>
        <taxon>Eukaryota</taxon>
        <taxon>Metazoa</taxon>
        <taxon>Chordata</taxon>
        <taxon>Craniata</taxon>
        <taxon>Vertebrata</taxon>
        <taxon>Euteleostomi</taxon>
        <taxon>Actinopterygii</taxon>
        <taxon>Neopterygii</taxon>
        <taxon>Teleostei</taxon>
        <taxon>Neoteleostei</taxon>
        <taxon>Acanthomorphata</taxon>
        <taxon>Ovalentaria</taxon>
        <taxon>Atherinomorphae</taxon>
        <taxon>Cyprinodontiformes</taxon>
        <taxon>Nothobranchiidae</taxon>
        <taxon>Nothobranchius</taxon>
    </lineage>
</organism>
<dbReference type="EMBL" id="HAED01005292">
    <property type="protein sequence ID" value="SBQ91322.1"/>
    <property type="molecule type" value="Transcribed_RNA"/>
</dbReference>